<feature type="region of interest" description="Disordered" evidence="1">
    <location>
        <begin position="1"/>
        <end position="23"/>
    </location>
</feature>
<feature type="domain" description="N-acetyltransferase" evidence="2">
    <location>
        <begin position="122"/>
        <end position="248"/>
    </location>
</feature>
<dbReference type="Proteomes" id="UP001602245">
    <property type="component" value="Unassembled WGS sequence"/>
</dbReference>
<comment type="caution">
    <text evidence="3">The sequence shown here is derived from an EMBL/GenBank/DDBJ whole genome shotgun (WGS) entry which is preliminary data.</text>
</comment>
<dbReference type="EMBL" id="JBIAZU010000006">
    <property type="protein sequence ID" value="MFF5294835.1"/>
    <property type="molecule type" value="Genomic_DNA"/>
</dbReference>
<sequence>MSDERPKGKLDERPDQKLGERIDDPVVRWAAEQPGALIWESPAATAVACADLSRKDRLAIHGEPDAVAALLRDEVLPRVGPTFRPLGGEELVTEVAARVPGMAVAGRFGWMQVTAPVPGPATDASWLPPEALPQVTALIDKVFPDSYARPGGSGVQRWAAIRGDDGTLLSVAADAWSTERTGFLAGVATRTDVRGRGLARRVCTFVTNELIAGRDRVALIVDYWNVGALTTYGKLGFDLRRLAAASVS</sequence>
<accession>A0ABW6WQJ8</accession>
<organism evidence="3 4">
    <name type="scientific">Paractinoplanes globisporus</name>
    <dbReference type="NCBI Taxonomy" id="113565"/>
    <lineage>
        <taxon>Bacteria</taxon>
        <taxon>Bacillati</taxon>
        <taxon>Actinomycetota</taxon>
        <taxon>Actinomycetes</taxon>
        <taxon>Micromonosporales</taxon>
        <taxon>Micromonosporaceae</taxon>
        <taxon>Paractinoplanes</taxon>
    </lineage>
</organism>
<evidence type="ECO:0000259" key="2">
    <source>
        <dbReference type="PROSITE" id="PS51186"/>
    </source>
</evidence>
<gene>
    <name evidence="3" type="ORF">ACFY35_35790</name>
</gene>
<keyword evidence="4" id="KW-1185">Reference proteome</keyword>
<name>A0ABW6WQJ8_9ACTN</name>
<reference evidence="3 4" key="1">
    <citation type="submission" date="2024-10" db="EMBL/GenBank/DDBJ databases">
        <title>The Natural Products Discovery Center: Release of the First 8490 Sequenced Strains for Exploring Actinobacteria Biosynthetic Diversity.</title>
        <authorList>
            <person name="Kalkreuter E."/>
            <person name="Kautsar S.A."/>
            <person name="Yang D."/>
            <person name="Bader C.D."/>
            <person name="Teijaro C.N."/>
            <person name="Fluegel L."/>
            <person name="Davis C.M."/>
            <person name="Simpson J.R."/>
            <person name="Lauterbach L."/>
            <person name="Steele A.D."/>
            <person name="Gui C."/>
            <person name="Meng S."/>
            <person name="Li G."/>
            <person name="Viehrig K."/>
            <person name="Ye F."/>
            <person name="Su P."/>
            <person name="Kiefer A.F."/>
            <person name="Nichols A."/>
            <person name="Cepeda A.J."/>
            <person name="Yan W."/>
            <person name="Fan B."/>
            <person name="Jiang Y."/>
            <person name="Adhikari A."/>
            <person name="Zheng C.-J."/>
            <person name="Schuster L."/>
            <person name="Cowan T.M."/>
            <person name="Smanski M.J."/>
            <person name="Chevrette M.G."/>
            <person name="De Carvalho L.P.S."/>
            <person name="Shen B."/>
        </authorList>
    </citation>
    <scope>NUCLEOTIDE SEQUENCE [LARGE SCALE GENOMIC DNA]</scope>
    <source>
        <strain evidence="3 4">NPDC000087</strain>
    </source>
</reference>
<dbReference type="InterPro" id="IPR013653">
    <property type="entry name" value="GCN5-like_dom"/>
</dbReference>
<dbReference type="SUPFAM" id="SSF55729">
    <property type="entry name" value="Acyl-CoA N-acyltransferases (Nat)"/>
    <property type="match status" value="1"/>
</dbReference>
<protein>
    <submittedName>
        <fullName evidence="3">GNAT family N-acetyltransferase</fullName>
    </submittedName>
</protein>
<evidence type="ECO:0000256" key="1">
    <source>
        <dbReference type="SAM" id="MobiDB-lite"/>
    </source>
</evidence>
<dbReference type="RefSeq" id="WP_245577650.1">
    <property type="nucleotide sequence ID" value="NZ_JBIAZU010000006.1"/>
</dbReference>
<evidence type="ECO:0000313" key="4">
    <source>
        <dbReference type="Proteomes" id="UP001602245"/>
    </source>
</evidence>
<dbReference type="InterPro" id="IPR016181">
    <property type="entry name" value="Acyl_CoA_acyltransferase"/>
</dbReference>
<dbReference type="PROSITE" id="PS51186">
    <property type="entry name" value="GNAT"/>
    <property type="match status" value="1"/>
</dbReference>
<dbReference type="Gene3D" id="3.40.630.30">
    <property type="match status" value="1"/>
</dbReference>
<proteinExistence type="predicted"/>
<evidence type="ECO:0000313" key="3">
    <source>
        <dbReference type="EMBL" id="MFF5294835.1"/>
    </source>
</evidence>
<dbReference type="Pfam" id="PF08445">
    <property type="entry name" value="FR47"/>
    <property type="match status" value="1"/>
</dbReference>
<dbReference type="InterPro" id="IPR000182">
    <property type="entry name" value="GNAT_dom"/>
</dbReference>